<evidence type="ECO:0000259" key="1">
    <source>
        <dbReference type="PROSITE" id="PS51671"/>
    </source>
</evidence>
<comment type="caution">
    <text evidence="2">The sequence shown here is derived from an EMBL/GenBank/DDBJ whole genome shotgun (WGS) entry which is preliminary data.</text>
</comment>
<name>A0A0P8BWX3_9CYAN</name>
<dbReference type="InterPro" id="IPR045865">
    <property type="entry name" value="ACT-like_dom_sf"/>
</dbReference>
<evidence type="ECO:0000313" key="3">
    <source>
        <dbReference type="Proteomes" id="UP000050465"/>
    </source>
</evidence>
<protein>
    <recommendedName>
        <fullName evidence="1">ACT domain-containing protein</fullName>
    </recommendedName>
</protein>
<dbReference type="SUPFAM" id="SSF55021">
    <property type="entry name" value="ACT-like"/>
    <property type="match status" value="1"/>
</dbReference>
<dbReference type="STRING" id="1666911.HLUCCA11_18555"/>
<gene>
    <name evidence="2" type="ORF">HLUCCA11_18555</name>
</gene>
<dbReference type="Proteomes" id="UP000050465">
    <property type="component" value="Unassembled WGS sequence"/>
</dbReference>
<accession>A0A0P8BWX3</accession>
<evidence type="ECO:0000313" key="2">
    <source>
        <dbReference type="EMBL" id="KPQ33417.1"/>
    </source>
</evidence>
<feature type="domain" description="ACT" evidence="1">
    <location>
        <begin position="15"/>
        <end position="92"/>
    </location>
</feature>
<sequence>MDNLATYSDAQQRWVFVVRALNRPGTVTAAAAVFSNRGVSLEGILGSGIDTMSVEDGRLLFRFRSTERKQDLLKRSLERLPSIFQVDAYAYEDPRLRAIAVAKLTADAKLSHDLEDLSIETISRSSSSAFLLLSGGTMAVEDAIAYFRQQQQLEDVVMSAITV</sequence>
<dbReference type="EMBL" id="LJZR01000032">
    <property type="protein sequence ID" value="KPQ33417.1"/>
    <property type="molecule type" value="Genomic_DNA"/>
</dbReference>
<organism evidence="2 3">
    <name type="scientific">Phormidesmis priestleyi Ana</name>
    <dbReference type="NCBI Taxonomy" id="1666911"/>
    <lineage>
        <taxon>Bacteria</taxon>
        <taxon>Bacillati</taxon>
        <taxon>Cyanobacteriota</taxon>
        <taxon>Cyanophyceae</taxon>
        <taxon>Leptolyngbyales</taxon>
        <taxon>Leptolyngbyaceae</taxon>
        <taxon>Phormidesmis</taxon>
    </lineage>
</organism>
<dbReference type="InterPro" id="IPR002912">
    <property type="entry name" value="ACT_dom"/>
</dbReference>
<dbReference type="AlphaFoldDB" id="A0A0P8BWX3"/>
<reference evidence="2 3" key="1">
    <citation type="submission" date="2015-09" db="EMBL/GenBank/DDBJ databases">
        <title>Identification and resolution of microdiversity through metagenomic sequencing of parallel consortia.</title>
        <authorList>
            <person name="Nelson W.C."/>
            <person name="Romine M.F."/>
            <person name="Lindemann S.R."/>
        </authorList>
    </citation>
    <scope>NUCLEOTIDE SEQUENCE [LARGE SCALE GENOMIC DNA]</scope>
    <source>
        <strain evidence="2">Ana</strain>
    </source>
</reference>
<proteinExistence type="predicted"/>
<dbReference type="PROSITE" id="PS51671">
    <property type="entry name" value="ACT"/>
    <property type="match status" value="1"/>
</dbReference>